<organism evidence="3 4">
    <name type="scientific">Lithohypha guttulata</name>
    <dbReference type="NCBI Taxonomy" id="1690604"/>
    <lineage>
        <taxon>Eukaryota</taxon>
        <taxon>Fungi</taxon>
        <taxon>Dikarya</taxon>
        <taxon>Ascomycota</taxon>
        <taxon>Pezizomycotina</taxon>
        <taxon>Eurotiomycetes</taxon>
        <taxon>Chaetothyriomycetidae</taxon>
        <taxon>Chaetothyriales</taxon>
        <taxon>Trichomeriaceae</taxon>
        <taxon>Lithohypha</taxon>
    </lineage>
</organism>
<evidence type="ECO:0000313" key="3">
    <source>
        <dbReference type="EMBL" id="KAK5080409.1"/>
    </source>
</evidence>
<dbReference type="EMBL" id="JAVRRJ010000015">
    <property type="protein sequence ID" value="KAK5080409.1"/>
    <property type="molecule type" value="Genomic_DNA"/>
</dbReference>
<name>A0AAN7PHH4_9EURO</name>
<dbReference type="Proteomes" id="UP001309876">
    <property type="component" value="Unassembled WGS sequence"/>
</dbReference>
<comment type="caution">
    <text evidence="3">The sequence shown here is derived from an EMBL/GenBank/DDBJ whole genome shotgun (WGS) entry which is preliminary data.</text>
</comment>
<feature type="domain" description="Nephrocystin 3-like N-terminal" evidence="2">
    <location>
        <begin position="9"/>
        <end position="191"/>
    </location>
</feature>
<dbReference type="InterPro" id="IPR056884">
    <property type="entry name" value="NPHP3-like_N"/>
</dbReference>
<reference evidence="3 4" key="1">
    <citation type="submission" date="2023-08" db="EMBL/GenBank/DDBJ databases">
        <title>Black Yeasts Isolated from many extreme environments.</title>
        <authorList>
            <person name="Coleine C."/>
            <person name="Stajich J.E."/>
            <person name="Selbmann L."/>
        </authorList>
    </citation>
    <scope>NUCLEOTIDE SEQUENCE [LARGE SCALE GENOMIC DNA]</scope>
    <source>
        <strain evidence="3 4">CCFEE 5910</strain>
    </source>
</reference>
<evidence type="ECO:0000313" key="4">
    <source>
        <dbReference type="Proteomes" id="UP001309876"/>
    </source>
</evidence>
<dbReference type="Gene3D" id="3.40.50.300">
    <property type="entry name" value="P-loop containing nucleotide triphosphate hydrolases"/>
    <property type="match status" value="1"/>
</dbReference>
<dbReference type="PANTHER" id="PTHR10039">
    <property type="entry name" value="AMELOGENIN"/>
    <property type="match status" value="1"/>
</dbReference>
<dbReference type="PANTHER" id="PTHR10039:SF5">
    <property type="entry name" value="NACHT DOMAIN-CONTAINING PROTEIN"/>
    <property type="match status" value="1"/>
</dbReference>
<evidence type="ECO:0000259" key="2">
    <source>
        <dbReference type="Pfam" id="PF24883"/>
    </source>
</evidence>
<evidence type="ECO:0000256" key="1">
    <source>
        <dbReference type="ARBA" id="ARBA00022737"/>
    </source>
</evidence>
<keyword evidence="1" id="KW-0677">Repeat</keyword>
<sequence length="312" mass="35588">MSRKALLSTCEWLFQHPGFQNWYNDEVSNEHSNLFWIKGKPDCGKSTLMKAALERARRRECKNRARRAVVTYFFNARALSALEKSAPSLYRTIVHHLLSSGDLLRPLFMERFALKNPGLSGENWTVEGLQRFLFDSVECDEPFDLCLFIDALDEAQYEDDVRDMISFLIQLADRASSMNGCCHSKMCLSSRYLFRGRPTLIFLQPVSFQCQTPLLFVTSASPSPILPLFLHHSSFIVYMNFVRNLERSAKCSLSNFNLGNTFSPGLSPSAAKPERLFADRSFLDACDRGFFLYTRSKMSLRSLPSKAGKFSS</sequence>
<proteinExistence type="predicted"/>
<dbReference type="Pfam" id="PF24883">
    <property type="entry name" value="NPHP3_N"/>
    <property type="match status" value="1"/>
</dbReference>
<keyword evidence="4" id="KW-1185">Reference proteome</keyword>
<dbReference type="AlphaFoldDB" id="A0AAN7PHH4"/>
<gene>
    <name evidence="3" type="ORF">LTR05_008658</name>
</gene>
<accession>A0AAN7PHH4</accession>
<protein>
    <recommendedName>
        <fullName evidence="2">Nephrocystin 3-like N-terminal domain-containing protein</fullName>
    </recommendedName>
</protein>
<dbReference type="InterPro" id="IPR027417">
    <property type="entry name" value="P-loop_NTPase"/>
</dbReference>